<feature type="coiled-coil region" evidence="1">
    <location>
        <begin position="82"/>
        <end position="149"/>
    </location>
</feature>
<dbReference type="Proteomes" id="UP001597076">
    <property type="component" value="Unassembled WGS sequence"/>
</dbReference>
<feature type="region of interest" description="Disordered" evidence="2">
    <location>
        <begin position="181"/>
        <end position="278"/>
    </location>
</feature>
<reference evidence="3 4" key="1">
    <citation type="journal article" date="2019" name="Int. J. Syst. Evol. Microbiol.">
        <title>The Global Catalogue of Microorganisms (GCM) 10K type strain sequencing project: providing services to taxonomists for standard genome sequencing and annotation.</title>
        <authorList>
            <consortium name="The Broad Institute Genomics Platform"/>
            <consortium name="The Broad Institute Genome Sequencing Center for Infectious Disease"/>
            <person name="Wu L."/>
            <person name="Ma J."/>
        </authorList>
    </citation>
    <scope>NUCLEOTIDE SEQUENCE [LARGE SCALE GENOMIC DNA]</scope>
    <source>
        <strain evidence="3 4">CGMCC 1.12230</strain>
    </source>
</reference>
<comment type="caution">
    <text evidence="3">The sequence shown here is derived from an EMBL/GenBank/DDBJ whole genome shotgun (WGS) entry which is preliminary data.</text>
</comment>
<evidence type="ECO:0000256" key="1">
    <source>
        <dbReference type="SAM" id="Coils"/>
    </source>
</evidence>
<protein>
    <submittedName>
        <fullName evidence="3">Uncharacterized protein</fullName>
    </submittedName>
</protein>
<keyword evidence="1" id="KW-0175">Coiled coil</keyword>
<dbReference type="AlphaFoldDB" id="A0ABD6BH08"/>
<accession>A0ABD6BH08</accession>
<evidence type="ECO:0000313" key="4">
    <source>
        <dbReference type="Proteomes" id="UP001597076"/>
    </source>
</evidence>
<feature type="compositionally biased region" description="Basic and acidic residues" evidence="2">
    <location>
        <begin position="208"/>
        <end position="226"/>
    </location>
</feature>
<dbReference type="RefSeq" id="WP_390286741.1">
    <property type="nucleotide sequence ID" value="NZ_JBHUDI010000005.1"/>
</dbReference>
<sequence length="278" mass="28760">MRTTRSVVLLVTLAIIGLTVAPVTSGVVASTFAATDSEGSQSASTNASVGTTMQASAADASNAIESELFETAYERADNETRATLVSDRTAELEAKVAALENERAQLEANRDQLSRGAYRSQLSRLTVQLAGLERSIDRTERRAEEVNVAEDRLASLHQDVTAIRQNTSTQAGPGVAAVARGVAGKGPDATGPPTDSGLDTTQSPGDGPDDRPSKADSTDQRSDRSGDTQSAETPADRSSENTDDGASTENSNDDASTENSNDDASTGSGPPQGANADK</sequence>
<name>A0ABD6BH08_9EURY</name>
<keyword evidence="4" id="KW-1185">Reference proteome</keyword>
<proteinExistence type="predicted"/>
<evidence type="ECO:0000313" key="3">
    <source>
        <dbReference type="EMBL" id="MFD1563822.1"/>
    </source>
</evidence>
<feature type="compositionally biased region" description="Polar residues" evidence="2">
    <location>
        <begin position="257"/>
        <end position="269"/>
    </location>
</feature>
<dbReference type="EMBL" id="JBHUDI010000005">
    <property type="protein sequence ID" value="MFD1563822.1"/>
    <property type="molecule type" value="Genomic_DNA"/>
</dbReference>
<evidence type="ECO:0000256" key="2">
    <source>
        <dbReference type="SAM" id="MobiDB-lite"/>
    </source>
</evidence>
<gene>
    <name evidence="3" type="ORF">ACFR99_09700</name>
</gene>
<organism evidence="3 4">
    <name type="scientific">Haloarchaeobius amylolyticus</name>
    <dbReference type="NCBI Taxonomy" id="1198296"/>
    <lineage>
        <taxon>Archaea</taxon>
        <taxon>Methanobacteriati</taxon>
        <taxon>Methanobacteriota</taxon>
        <taxon>Stenosarchaea group</taxon>
        <taxon>Halobacteria</taxon>
        <taxon>Halobacteriales</taxon>
        <taxon>Halorubellaceae</taxon>
        <taxon>Haloarchaeobius</taxon>
    </lineage>
</organism>